<protein>
    <submittedName>
        <fullName evidence="2">Uncharacterized protein</fullName>
    </submittedName>
</protein>
<reference evidence="2 3" key="1">
    <citation type="submission" date="2019-03" db="EMBL/GenBank/DDBJ databases">
        <title>Genomic Encyclopedia of Type Strains, Phase IV (KMG-IV): sequencing the most valuable type-strain genomes for metagenomic binning, comparative biology and taxonomic classification.</title>
        <authorList>
            <person name="Goeker M."/>
        </authorList>
    </citation>
    <scope>NUCLEOTIDE SEQUENCE [LARGE SCALE GENOMIC DNA]</scope>
    <source>
        <strain evidence="2 3">DSM 45765</strain>
    </source>
</reference>
<evidence type="ECO:0000256" key="1">
    <source>
        <dbReference type="SAM" id="MobiDB-lite"/>
    </source>
</evidence>
<name>A0A4R2Q0C3_9PSEU</name>
<dbReference type="Pfam" id="PF19650">
    <property type="entry name" value="DUF6153"/>
    <property type="match status" value="1"/>
</dbReference>
<dbReference type="EMBL" id="SLXQ01000027">
    <property type="protein sequence ID" value="TCP41104.1"/>
    <property type="molecule type" value="Genomic_DNA"/>
</dbReference>
<dbReference type="Proteomes" id="UP000294911">
    <property type="component" value="Unassembled WGS sequence"/>
</dbReference>
<dbReference type="InterPro" id="IPR046151">
    <property type="entry name" value="DUF6153"/>
</dbReference>
<gene>
    <name evidence="2" type="ORF">EV191_1272</name>
</gene>
<keyword evidence="3" id="KW-1185">Reference proteome</keyword>
<feature type="region of interest" description="Disordered" evidence="1">
    <location>
        <begin position="45"/>
        <end position="81"/>
    </location>
</feature>
<organism evidence="2 3">
    <name type="scientific">Tamaricihabitans halophyticus</name>
    <dbReference type="NCBI Taxonomy" id="1262583"/>
    <lineage>
        <taxon>Bacteria</taxon>
        <taxon>Bacillati</taxon>
        <taxon>Actinomycetota</taxon>
        <taxon>Actinomycetes</taxon>
        <taxon>Pseudonocardiales</taxon>
        <taxon>Pseudonocardiaceae</taxon>
        <taxon>Tamaricihabitans</taxon>
    </lineage>
</organism>
<evidence type="ECO:0000313" key="3">
    <source>
        <dbReference type="Proteomes" id="UP000294911"/>
    </source>
</evidence>
<dbReference type="RefSeq" id="WP_132881125.1">
    <property type="nucleotide sequence ID" value="NZ_SLXQ01000027.1"/>
</dbReference>
<dbReference type="AlphaFoldDB" id="A0A4R2Q0C3"/>
<accession>A0A4R2Q0C3</accession>
<comment type="caution">
    <text evidence="2">The sequence shown here is derived from an EMBL/GenBank/DDBJ whole genome shotgun (WGS) entry which is preliminary data.</text>
</comment>
<sequence length="128" mass="12810">MSGRFRSIARLALVLGVLGGLFGMHGLPGHVPVVRAADSLVTAAPAGHAGHGSSTDDRTPVDGSHGGPTCEARGVQQAPSPHVDATALPVSLVPPATLDDAAGQFTAGSDTGAARAAPLRTELCVYRI</sequence>
<proteinExistence type="predicted"/>
<evidence type="ECO:0000313" key="2">
    <source>
        <dbReference type="EMBL" id="TCP41104.1"/>
    </source>
</evidence>